<protein>
    <recommendedName>
        <fullName evidence="4">ABC transmembrane type-1 domain-containing protein</fullName>
    </recommendedName>
</protein>
<keyword evidence="1" id="KW-1133">Transmembrane helix</keyword>
<feature type="transmembrane region" description="Helical" evidence="1">
    <location>
        <begin position="158"/>
        <end position="179"/>
    </location>
</feature>
<evidence type="ECO:0000313" key="3">
    <source>
        <dbReference type="Proteomes" id="UP001240150"/>
    </source>
</evidence>
<gene>
    <name evidence="2" type="ORF">ACTOB_004754</name>
</gene>
<name>A0ABY8W5L9_9ACTN</name>
<keyword evidence="1" id="KW-0472">Membrane</keyword>
<keyword evidence="1" id="KW-0812">Transmembrane</keyword>
<evidence type="ECO:0000256" key="1">
    <source>
        <dbReference type="SAM" id="Phobius"/>
    </source>
</evidence>
<proteinExistence type="predicted"/>
<dbReference type="EMBL" id="CP126980">
    <property type="protein sequence ID" value="WIM92797.1"/>
    <property type="molecule type" value="Genomic_DNA"/>
</dbReference>
<reference evidence="2 3" key="1">
    <citation type="submission" date="2023-06" db="EMBL/GenBank/DDBJ databases">
        <authorList>
            <person name="Yushchuk O."/>
            <person name="Binda E."/>
            <person name="Ruckert-Reed C."/>
            <person name="Fedorenko V."/>
            <person name="Kalinowski J."/>
            <person name="Marinelli F."/>
        </authorList>
    </citation>
    <scope>NUCLEOTIDE SEQUENCE [LARGE SCALE GENOMIC DNA]</scope>
    <source>
        <strain evidence="2 3">NRRL 3884</strain>
    </source>
</reference>
<feature type="transmembrane region" description="Helical" evidence="1">
    <location>
        <begin position="25"/>
        <end position="43"/>
    </location>
</feature>
<dbReference type="Proteomes" id="UP001240150">
    <property type="component" value="Chromosome"/>
</dbReference>
<evidence type="ECO:0000313" key="2">
    <source>
        <dbReference type="EMBL" id="WIM92797.1"/>
    </source>
</evidence>
<feature type="transmembrane region" description="Helical" evidence="1">
    <location>
        <begin position="132"/>
        <end position="152"/>
    </location>
</feature>
<organism evidence="2 3">
    <name type="scientific">Actinoplanes oblitus</name>
    <dbReference type="NCBI Taxonomy" id="3040509"/>
    <lineage>
        <taxon>Bacteria</taxon>
        <taxon>Bacillati</taxon>
        <taxon>Actinomycetota</taxon>
        <taxon>Actinomycetes</taxon>
        <taxon>Micromonosporales</taxon>
        <taxon>Micromonosporaceae</taxon>
        <taxon>Actinoplanes</taxon>
    </lineage>
</organism>
<evidence type="ECO:0008006" key="4">
    <source>
        <dbReference type="Google" id="ProtNLM"/>
    </source>
</evidence>
<dbReference type="RefSeq" id="WP_284914004.1">
    <property type="nucleotide sequence ID" value="NZ_CP126980.1"/>
</dbReference>
<accession>A0ABY8W5L9</accession>
<keyword evidence="3" id="KW-1185">Reference proteome</keyword>
<feature type="transmembrane region" description="Helical" evidence="1">
    <location>
        <begin position="49"/>
        <end position="70"/>
    </location>
</feature>
<sequence>MLVEFASIREFRAFAYAIVEKRIQFIIALQAAETAFIGVLVTQHTDKRVVALVSLVLGLPTLLLTYLTYLRALDFQIQGRRYIRAMNAIRGYFVSNDPKISSAVLLPTDPRFPRFDQIGYGGSTMQSLATKVLVLVIFLFSLLSFAAMWLIMSFTIEATGAPVVAAMVSASLCLIVSLLERNRTKRHLRRAEEESAT</sequence>